<dbReference type="InterPro" id="IPR051214">
    <property type="entry name" value="GH32_Enzymes"/>
</dbReference>
<reference evidence="5 6" key="1">
    <citation type="submission" date="2016-10" db="EMBL/GenBank/DDBJ databases">
        <authorList>
            <person name="de Groot N.N."/>
        </authorList>
    </citation>
    <scope>NUCLEOTIDE SEQUENCE [LARGE SCALE GENOMIC DNA]</scope>
    <source>
        <strain evidence="5 6">DSM 378</strain>
    </source>
</reference>
<comment type="similarity">
    <text evidence="1">Belongs to the glycosyl hydrolase 32 family.</text>
</comment>
<dbReference type="AlphaFoldDB" id="A0A1H9TH92"/>
<dbReference type="InterPro" id="IPR013148">
    <property type="entry name" value="Glyco_hydro_32_N"/>
</dbReference>
<dbReference type="InterPro" id="IPR023296">
    <property type="entry name" value="Glyco_hydro_beta-prop_sf"/>
</dbReference>
<sequence>GARQGDDPLLLLYRSRDLRQWECLGRALEGRQEADGYMWECPDLFELEGRDVFLFSPQGLEPDGYERWNLFQNSYRLGRLDESAHFVAETELRELDHGHDFYAAQTLSDPHKITRAPALAGGLPAAGPTPVPAASLGKCLPHKCVRTPVPAATATARACP</sequence>
<dbReference type="Proteomes" id="UP000199267">
    <property type="component" value="Unassembled WGS sequence"/>
</dbReference>
<evidence type="ECO:0000313" key="6">
    <source>
        <dbReference type="Proteomes" id="UP000199267"/>
    </source>
</evidence>
<keyword evidence="2 5" id="KW-0378">Hydrolase</keyword>
<feature type="non-terminal residue" evidence="5">
    <location>
        <position position="1"/>
    </location>
</feature>
<organism evidence="5 6">
    <name type="scientific">Azotobacter beijerinckii</name>
    <dbReference type="NCBI Taxonomy" id="170623"/>
    <lineage>
        <taxon>Bacteria</taxon>
        <taxon>Pseudomonadati</taxon>
        <taxon>Pseudomonadota</taxon>
        <taxon>Gammaproteobacteria</taxon>
        <taxon>Pseudomonadales</taxon>
        <taxon>Pseudomonadaceae</taxon>
        <taxon>Azotobacter</taxon>
    </lineage>
</organism>
<evidence type="ECO:0000259" key="4">
    <source>
        <dbReference type="Pfam" id="PF00251"/>
    </source>
</evidence>
<protein>
    <submittedName>
        <fullName evidence="5">Glycosyl hydrolases family 32 N-terminal domain-containing protein</fullName>
    </submittedName>
</protein>
<gene>
    <name evidence="5" type="ORF">SAMN04244573_04660</name>
</gene>
<evidence type="ECO:0000256" key="3">
    <source>
        <dbReference type="ARBA" id="ARBA00023295"/>
    </source>
</evidence>
<dbReference type="Pfam" id="PF00251">
    <property type="entry name" value="Glyco_hydro_32N"/>
    <property type="match status" value="1"/>
</dbReference>
<proteinExistence type="inferred from homology"/>
<dbReference type="GO" id="GO:0016798">
    <property type="term" value="F:hydrolase activity, acting on glycosyl bonds"/>
    <property type="evidence" value="ECO:0007669"/>
    <property type="project" value="UniProtKB-KW"/>
</dbReference>
<evidence type="ECO:0000256" key="2">
    <source>
        <dbReference type="ARBA" id="ARBA00022801"/>
    </source>
</evidence>
<feature type="domain" description="Glycosyl hydrolase family 32 N-terminal" evidence="4">
    <location>
        <begin position="3"/>
        <end position="114"/>
    </location>
</feature>
<name>A0A1H9TH92_9GAMM</name>
<dbReference type="PANTHER" id="PTHR43101">
    <property type="entry name" value="BETA-FRUCTOSIDASE"/>
    <property type="match status" value="1"/>
</dbReference>
<dbReference type="PANTHER" id="PTHR43101:SF1">
    <property type="entry name" value="BETA-FRUCTOSIDASE"/>
    <property type="match status" value="1"/>
</dbReference>
<evidence type="ECO:0000256" key="1">
    <source>
        <dbReference type="ARBA" id="ARBA00009902"/>
    </source>
</evidence>
<dbReference type="SUPFAM" id="SSF75005">
    <property type="entry name" value="Arabinanase/levansucrase/invertase"/>
    <property type="match status" value="1"/>
</dbReference>
<dbReference type="EMBL" id="FOFJ01000150">
    <property type="protein sequence ID" value="SER96344.1"/>
    <property type="molecule type" value="Genomic_DNA"/>
</dbReference>
<dbReference type="Gene3D" id="2.115.10.20">
    <property type="entry name" value="Glycosyl hydrolase domain, family 43"/>
    <property type="match status" value="1"/>
</dbReference>
<evidence type="ECO:0000313" key="5">
    <source>
        <dbReference type="EMBL" id="SER96344.1"/>
    </source>
</evidence>
<keyword evidence="3" id="KW-0326">Glycosidase</keyword>
<accession>A0A1H9TH92</accession>